<dbReference type="Gene3D" id="1.10.10.10">
    <property type="entry name" value="Winged helix-like DNA-binding domain superfamily/Winged helix DNA-binding domain"/>
    <property type="match status" value="1"/>
</dbReference>
<organism evidence="2 3">
    <name type="scientific">Catenulispora pinistramenti</name>
    <dbReference type="NCBI Taxonomy" id="2705254"/>
    <lineage>
        <taxon>Bacteria</taxon>
        <taxon>Bacillati</taxon>
        <taxon>Actinomycetota</taxon>
        <taxon>Actinomycetes</taxon>
        <taxon>Catenulisporales</taxon>
        <taxon>Catenulisporaceae</taxon>
        <taxon>Catenulispora</taxon>
    </lineage>
</organism>
<name>A0ABS5KQP6_9ACTN</name>
<keyword evidence="3" id="KW-1185">Reference proteome</keyword>
<sequence length="130" mass="13468">MPGIPSERQAEALELLSSDLSASEVALKMGVKPHTIGTYVTQSADKLGVRRTPAVIMLACSSGLIPLALGRASVPAAPFRELVSLAEALKSATSLDLPALQARAKTTLAALATQNTPTWALCNRSAKSDA</sequence>
<dbReference type="Pfam" id="PF00196">
    <property type="entry name" value="GerE"/>
    <property type="match status" value="1"/>
</dbReference>
<proteinExistence type="predicted"/>
<gene>
    <name evidence="2" type="ORF">KGQ19_15950</name>
</gene>
<dbReference type="SMART" id="SM00421">
    <property type="entry name" value="HTH_LUXR"/>
    <property type="match status" value="1"/>
</dbReference>
<dbReference type="InterPro" id="IPR036388">
    <property type="entry name" value="WH-like_DNA-bd_sf"/>
</dbReference>
<dbReference type="RefSeq" id="WP_212009946.1">
    <property type="nucleotide sequence ID" value="NZ_JAAFYZ010000047.1"/>
</dbReference>
<feature type="domain" description="HTH luxR-type" evidence="1">
    <location>
        <begin position="2"/>
        <end position="59"/>
    </location>
</feature>
<dbReference type="InterPro" id="IPR000792">
    <property type="entry name" value="Tscrpt_reg_LuxR_C"/>
</dbReference>
<evidence type="ECO:0000313" key="3">
    <source>
        <dbReference type="Proteomes" id="UP000730482"/>
    </source>
</evidence>
<dbReference type="Proteomes" id="UP000730482">
    <property type="component" value="Unassembled WGS sequence"/>
</dbReference>
<protein>
    <submittedName>
        <fullName evidence="2">Helix-turn-helix transcriptional regulator</fullName>
    </submittedName>
</protein>
<dbReference type="SUPFAM" id="SSF46894">
    <property type="entry name" value="C-terminal effector domain of the bipartite response regulators"/>
    <property type="match status" value="1"/>
</dbReference>
<reference evidence="2 3" key="1">
    <citation type="submission" date="2020-02" db="EMBL/GenBank/DDBJ databases">
        <title>Acidophilic actinobacteria isolated from forest soil.</title>
        <authorList>
            <person name="Golinska P."/>
        </authorList>
    </citation>
    <scope>NUCLEOTIDE SEQUENCE [LARGE SCALE GENOMIC DNA]</scope>
    <source>
        <strain evidence="2 3">NL8</strain>
    </source>
</reference>
<evidence type="ECO:0000313" key="2">
    <source>
        <dbReference type="EMBL" id="MBS2548359.1"/>
    </source>
</evidence>
<evidence type="ECO:0000259" key="1">
    <source>
        <dbReference type="SMART" id="SM00421"/>
    </source>
</evidence>
<accession>A0ABS5KQP6</accession>
<dbReference type="EMBL" id="JAAFYZ010000047">
    <property type="protein sequence ID" value="MBS2548359.1"/>
    <property type="molecule type" value="Genomic_DNA"/>
</dbReference>
<dbReference type="InterPro" id="IPR016032">
    <property type="entry name" value="Sig_transdc_resp-reg_C-effctor"/>
</dbReference>
<comment type="caution">
    <text evidence="2">The sequence shown here is derived from an EMBL/GenBank/DDBJ whole genome shotgun (WGS) entry which is preliminary data.</text>
</comment>